<proteinExistence type="predicted"/>
<dbReference type="EMBL" id="BLAL01000356">
    <property type="protein sequence ID" value="GET04421.1"/>
    <property type="molecule type" value="Genomic_DNA"/>
</dbReference>
<gene>
    <name evidence="1" type="ORF">RCL2_003072400</name>
</gene>
<name>A0A8H3R538_9GLOM</name>
<dbReference type="Proteomes" id="UP000615446">
    <property type="component" value="Unassembled WGS sequence"/>
</dbReference>
<sequence>MVTRYMIQVKACGLTKKLSYQTEYSSIEKVRFSQKWVDSFMSRHKREHDYLLALIGNMDETPISFNLLYNTIIEQAGTKTILILIIGHERSNFMVVLAYMANRTKLPPVIIFKLKKISREEFPDGIIIHTNPEGWINKNEML</sequence>
<dbReference type="Gene3D" id="1.10.10.60">
    <property type="entry name" value="Homeodomain-like"/>
    <property type="match status" value="1"/>
</dbReference>
<evidence type="ECO:0000313" key="2">
    <source>
        <dbReference type="Proteomes" id="UP000615446"/>
    </source>
</evidence>
<dbReference type="AlphaFoldDB" id="A0A8H3R538"/>
<evidence type="ECO:0000313" key="1">
    <source>
        <dbReference type="EMBL" id="GET04421.1"/>
    </source>
</evidence>
<protein>
    <submittedName>
        <fullName evidence="1">Pogo transposable element with KRAB domain</fullName>
    </submittedName>
</protein>
<reference evidence="1" key="1">
    <citation type="submission" date="2019-10" db="EMBL/GenBank/DDBJ databases">
        <title>Conservation and host-specific expression of non-tandemly repeated heterogenous ribosome RNA gene in arbuscular mycorrhizal fungi.</title>
        <authorList>
            <person name="Maeda T."/>
            <person name="Kobayashi Y."/>
            <person name="Nakagawa T."/>
            <person name="Ezawa T."/>
            <person name="Yamaguchi K."/>
            <person name="Bino T."/>
            <person name="Nishimoto Y."/>
            <person name="Shigenobu S."/>
            <person name="Kawaguchi M."/>
        </authorList>
    </citation>
    <scope>NUCLEOTIDE SEQUENCE</scope>
    <source>
        <strain evidence="1">HR1</strain>
    </source>
</reference>
<dbReference type="OrthoDB" id="2426885at2759"/>
<comment type="caution">
    <text evidence="1">The sequence shown here is derived from an EMBL/GenBank/DDBJ whole genome shotgun (WGS) entry which is preliminary data.</text>
</comment>
<organism evidence="1 2">
    <name type="scientific">Rhizophagus clarus</name>
    <dbReference type="NCBI Taxonomy" id="94130"/>
    <lineage>
        <taxon>Eukaryota</taxon>
        <taxon>Fungi</taxon>
        <taxon>Fungi incertae sedis</taxon>
        <taxon>Mucoromycota</taxon>
        <taxon>Glomeromycotina</taxon>
        <taxon>Glomeromycetes</taxon>
        <taxon>Glomerales</taxon>
        <taxon>Glomeraceae</taxon>
        <taxon>Rhizophagus</taxon>
    </lineage>
</organism>
<accession>A0A8H3R538</accession>